<organism evidence="2 3">
    <name type="scientific">Hyalella azteca</name>
    <name type="common">Amphipod</name>
    <dbReference type="NCBI Taxonomy" id="294128"/>
    <lineage>
        <taxon>Eukaryota</taxon>
        <taxon>Metazoa</taxon>
        <taxon>Ecdysozoa</taxon>
        <taxon>Arthropoda</taxon>
        <taxon>Crustacea</taxon>
        <taxon>Multicrustacea</taxon>
        <taxon>Malacostraca</taxon>
        <taxon>Eumalacostraca</taxon>
        <taxon>Peracarida</taxon>
        <taxon>Amphipoda</taxon>
        <taxon>Senticaudata</taxon>
        <taxon>Talitrida</taxon>
        <taxon>Talitroidea</taxon>
        <taxon>Hyalellidae</taxon>
        <taxon>Hyalella</taxon>
    </lineage>
</organism>
<dbReference type="Proteomes" id="UP000694843">
    <property type="component" value="Unplaced"/>
</dbReference>
<dbReference type="AlphaFoldDB" id="A0A979FNM9"/>
<dbReference type="OMA" id="RIVNECS"/>
<accession>A0A979FNM9</accession>
<dbReference type="RefSeq" id="XP_047738669.1">
    <property type="nucleotide sequence ID" value="XM_047882713.1"/>
</dbReference>
<reference evidence="3" key="1">
    <citation type="submission" date="2025-08" db="UniProtKB">
        <authorList>
            <consortium name="RefSeq"/>
        </authorList>
    </citation>
    <scope>IDENTIFICATION</scope>
    <source>
        <tissue evidence="3">Whole organism</tissue>
    </source>
</reference>
<sequence>MKLLLLLSLLAVVFQLASAVPTPQSHLVGSYLPPEQENHFTVLDAVVAFCPGTTTSVVTQTLTTSAYKTTYATSTVTSRRTAIVARTSTLTRTQESIQERSVTRAVTETLTDFLTYTKEVIVQSAPPPVTETRTTVVIFTLPSTQVIQATSTSTVFEKSTGYRFRNAIAFSTEPVVKTITEVVEVKPQTVEITQTYQTVNTFTKFAPPETITQTATSVSVFTERSINVVTPPLILVTSTEILSTASYLTSTVSATTTYTAYSVSDLASTVHQRVEATTTTTVRTTYAVTKTIVHTEDYITEKTIPVSAVSTLRTTELIPSVSTVQFSTNVDQVEWNVVTITRAEVIQETSRLRNFEYFTEFSRPDDIVSTSTRIVNECSTVSSGYSYPEPKSGFVF</sequence>
<evidence type="ECO:0000313" key="2">
    <source>
        <dbReference type="Proteomes" id="UP000694843"/>
    </source>
</evidence>
<feature type="signal peptide" evidence="1">
    <location>
        <begin position="1"/>
        <end position="19"/>
    </location>
</feature>
<gene>
    <name evidence="3" type="primary">LOC108679340</name>
</gene>
<keyword evidence="1" id="KW-0732">Signal</keyword>
<dbReference type="GeneID" id="108679340"/>
<keyword evidence="2" id="KW-1185">Reference proteome</keyword>
<evidence type="ECO:0000313" key="3">
    <source>
        <dbReference type="RefSeq" id="XP_047738669.1"/>
    </source>
</evidence>
<evidence type="ECO:0000256" key="1">
    <source>
        <dbReference type="SAM" id="SignalP"/>
    </source>
</evidence>
<name>A0A979FNM9_HYAAZ</name>
<protein>
    <submittedName>
        <fullName evidence="3">Mucin-6 isoform X2</fullName>
    </submittedName>
</protein>
<feature type="chain" id="PRO_5038076951" evidence="1">
    <location>
        <begin position="20"/>
        <end position="396"/>
    </location>
</feature>
<proteinExistence type="predicted"/>